<sequence>MHVKNTVLAMAATVLLLTGCAADAKKPIVASEQDVVAAPASHISIAKISGGSNETVVFSEKEQVEAFKRAVQTAQELPGILNVSAADYAFTITLQLEARKYLLWLGPSEQQGMIMNAKETHKGYALTTAATAELLQLVEADARLDNAL</sequence>
<protein>
    <recommendedName>
        <fullName evidence="2">YhfM-like domain-containing protein</fullName>
    </recommendedName>
</protein>
<name>A0A7W5C9Y5_9BACL</name>
<evidence type="ECO:0000256" key="1">
    <source>
        <dbReference type="SAM" id="SignalP"/>
    </source>
</evidence>
<gene>
    <name evidence="3" type="ORF">FHS16_003467</name>
</gene>
<accession>A0A7W5C9Y5</accession>
<dbReference type="EMBL" id="JACHXW010000010">
    <property type="protein sequence ID" value="MBB3153405.1"/>
    <property type="molecule type" value="Genomic_DNA"/>
</dbReference>
<feature type="domain" description="YhfM-like" evidence="2">
    <location>
        <begin position="45"/>
        <end position="139"/>
    </location>
</feature>
<dbReference type="RefSeq" id="WP_183564922.1">
    <property type="nucleotide sequence ID" value="NZ_CBCSLB010000007.1"/>
</dbReference>
<dbReference type="PROSITE" id="PS51257">
    <property type="entry name" value="PROKAR_LIPOPROTEIN"/>
    <property type="match status" value="1"/>
</dbReference>
<comment type="caution">
    <text evidence="3">The sequence shown here is derived from an EMBL/GenBank/DDBJ whole genome shotgun (WGS) entry which is preliminary data.</text>
</comment>
<dbReference type="InterPro" id="IPR058780">
    <property type="entry name" value="YhfM-like_dom"/>
</dbReference>
<dbReference type="Pfam" id="PF26353">
    <property type="entry name" value="YhfM"/>
    <property type="match status" value="1"/>
</dbReference>
<reference evidence="3 4" key="1">
    <citation type="submission" date="2020-08" db="EMBL/GenBank/DDBJ databases">
        <title>Genomic Encyclopedia of Type Strains, Phase III (KMG-III): the genomes of soil and plant-associated and newly described type strains.</title>
        <authorList>
            <person name="Whitman W."/>
        </authorList>
    </citation>
    <scope>NUCLEOTIDE SEQUENCE [LARGE SCALE GENOMIC DNA]</scope>
    <source>
        <strain evidence="3 4">CECT 8234</strain>
    </source>
</reference>
<evidence type="ECO:0000313" key="3">
    <source>
        <dbReference type="EMBL" id="MBB3153405.1"/>
    </source>
</evidence>
<evidence type="ECO:0000313" key="4">
    <source>
        <dbReference type="Proteomes" id="UP000518605"/>
    </source>
</evidence>
<dbReference type="Proteomes" id="UP000518605">
    <property type="component" value="Unassembled WGS sequence"/>
</dbReference>
<dbReference type="AlphaFoldDB" id="A0A7W5C9Y5"/>
<feature type="chain" id="PRO_5030744833" description="YhfM-like domain-containing protein" evidence="1">
    <location>
        <begin position="25"/>
        <end position="148"/>
    </location>
</feature>
<keyword evidence="4" id="KW-1185">Reference proteome</keyword>
<evidence type="ECO:0000259" key="2">
    <source>
        <dbReference type="Pfam" id="PF26353"/>
    </source>
</evidence>
<organism evidence="3 4">
    <name type="scientific">Paenibacillus endophyticus</name>
    <dbReference type="NCBI Taxonomy" id="1294268"/>
    <lineage>
        <taxon>Bacteria</taxon>
        <taxon>Bacillati</taxon>
        <taxon>Bacillota</taxon>
        <taxon>Bacilli</taxon>
        <taxon>Bacillales</taxon>
        <taxon>Paenibacillaceae</taxon>
        <taxon>Paenibacillus</taxon>
    </lineage>
</organism>
<proteinExistence type="predicted"/>
<feature type="signal peptide" evidence="1">
    <location>
        <begin position="1"/>
        <end position="24"/>
    </location>
</feature>
<keyword evidence="1" id="KW-0732">Signal</keyword>